<dbReference type="SUPFAM" id="SSF161098">
    <property type="entry name" value="MetI-like"/>
    <property type="match status" value="2"/>
</dbReference>
<dbReference type="HOGENOM" id="CLU_016047_0_0_12"/>
<dbReference type="Proteomes" id="UP000005632">
    <property type="component" value="Chromosome"/>
</dbReference>
<keyword evidence="4 7" id="KW-0812">Transmembrane</keyword>
<feature type="transmembrane region" description="Helical" evidence="7">
    <location>
        <begin position="12"/>
        <end position="30"/>
    </location>
</feature>
<dbReference type="PANTHER" id="PTHR30193">
    <property type="entry name" value="ABC TRANSPORTER PERMEASE PROTEIN"/>
    <property type="match status" value="1"/>
</dbReference>
<keyword evidence="2 7" id="KW-0813">Transport</keyword>
<feature type="transmembrane region" description="Helical" evidence="7">
    <location>
        <begin position="173"/>
        <end position="194"/>
    </location>
</feature>
<feature type="transmembrane region" description="Helical" evidence="7">
    <location>
        <begin position="82"/>
        <end position="103"/>
    </location>
</feature>
<keyword evidence="5 7" id="KW-1133">Transmembrane helix</keyword>
<feature type="domain" description="ABC transmembrane type-1" evidence="8">
    <location>
        <begin position="78"/>
        <end position="364"/>
    </location>
</feature>
<keyword evidence="3" id="KW-1003">Cell membrane</keyword>
<accession>G8QXJ7</accession>
<reference evidence="9 10" key="1">
    <citation type="submission" date="2011-11" db="EMBL/GenBank/DDBJ databases">
        <title>Complete sequence of Spirochaeta sp. grapes.</title>
        <authorList>
            <consortium name="US DOE Joint Genome Institute"/>
            <person name="Lucas S."/>
            <person name="Han J."/>
            <person name="Lapidus A."/>
            <person name="Cheng J.-F."/>
            <person name="Goodwin L."/>
            <person name="Pitluck S."/>
            <person name="Peters L."/>
            <person name="Ovchinnikova G."/>
            <person name="Munk A.C."/>
            <person name="Detter J.C."/>
            <person name="Han C."/>
            <person name="Tapia R."/>
            <person name="Land M."/>
            <person name="Hauser L."/>
            <person name="Kyrpides N."/>
            <person name="Ivanova N."/>
            <person name="Pagani I."/>
            <person name="Ritalahtilisa K."/>
            <person name="Loeffler F."/>
            <person name="Woyke T."/>
        </authorList>
    </citation>
    <scope>NUCLEOTIDE SEQUENCE [LARGE SCALE GENOMIC DNA]</scope>
    <source>
        <strain evidence="10">ATCC BAA-1885 / DSM 22778 / Grapes</strain>
    </source>
</reference>
<dbReference type="InterPro" id="IPR035906">
    <property type="entry name" value="MetI-like_sf"/>
</dbReference>
<keyword evidence="10" id="KW-1185">Reference proteome</keyword>
<evidence type="ECO:0000313" key="9">
    <source>
        <dbReference type="EMBL" id="AEV29560.1"/>
    </source>
</evidence>
<dbReference type="Pfam" id="PF00528">
    <property type="entry name" value="BPD_transp_1"/>
    <property type="match status" value="1"/>
</dbReference>
<feature type="transmembrane region" description="Helical" evidence="7">
    <location>
        <begin position="343"/>
        <end position="366"/>
    </location>
</feature>
<feature type="transmembrane region" description="Helical" evidence="7">
    <location>
        <begin position="115"/>
        <end position="135"/>
    </location>
</feature>
<evidence type="ECO:0000256" key="7">
    <source>
        <dbReference type="RuleBase" id="RU363032"/>
    </source>
</evidence>
<organism evidence="9 10">
    <name type="scientific">Sphaerochaeta pleomorpha (strain ATCC BAA-1885 / DSM 22778 / Grapes)</name>
    <dbReference type="NCBI Taxonomy" id="158190"/>
    <lineage>
        <taxon>Bacteria</taxon>
        <taxon>Pseudomonadati</taxon>
        <taxon>Spirochaetota</taxon>
        <taxon>Spirochaetia</taxon>
        <taxon>Spirochaetales</taxon>
        <taxon>Sphaerochaetaceae</taxon>
        <taxon>Sphaerochaeta</taxon>
    </lineage>
</organism>
<evidence type="ECO:0000256" key="5">
    <source>
        <dbReference type="ARBA" id="ARBA00022989"/>
    </source>
</evidence>
<dbReference type="InterPro" id="IPR000515">
    <property type="entry name" value="MetI-like"/>
</dbReference>
<comment type="similarity">
    <text evidence="7">Belongs to the binding-protein-dependent transport system permease family.</text>
</comment>
<dbReference type="KEGG" id="sgp:SpiGrapes_1763"/>
<evidence type="ECO:0000256" key="3">
    <source>
        <dbReference type="ARBA" id="ARBA00022475"/>
    </source>
</evidence>
<evidence type="ECO:0000256" key="2">
    <source>
        <dbReference type="ARBA" id="ARBA00022448"/>
    </source>
</evidence>
<dbReference type="STRING" id="158190.SpiGrapes_1763"/>
<dbReference type="InterPro" id="IPR051393">
    <property type="entry name" value="ABC_transporter_permease"/>
</dbReference>
<dbReference type="GO" id="GO:0005886">
    <property type="term" value="C:plasma membrane"/>
    <property type="evidence" value="ECO:0007669"/>
    <property type="project" value="UniProtKB-SubCell"/>
</dbReference>
<evidence type="ECO:0000313" key="10">
    <source>
        <dbReference type="Proteomes" id="UP000005632"/>
    </source>
</evidence>
<dbReference type="PROSITE" id="PS50928">
    <property type="entry name" value="ABC_TM1"/>
    <property type="match status" value="1"/>
</dbReference>
<dbReference type="eggNOG" id="COG1175">
    <property type="taxonomic scope" value="Bacteria"/>
</dbReference>
<gene>
    <name evidence="9" type="ordered locus">SpiGrapes_1763</name>
</gene>
<feature type="transmembrane region" description="Helical" evidence="7">
    <location>
        <begin position="206"/>
        <end position="224"/>
    </location>
</feature>
<sequence>MKEQKKNTFLSVLLLLPSIILVGVFVYGFIGNTIYISLTDWGHGAGSLSFDPVKNFIGLENYRQLFSGFIYSRFRQDLVNTVFYSFFLIIGALFFGFLFAVLLDRKLKSEGFFRTIFLYPMALAFIVSGTIWRWLLAPSGGLNILPTFIGLPPVKFLWTSSKISIFHFNWQNVLLLLFVFIGILAAIVLGRALTERVRSKRKIWKAALVCAFSFLYVFILHPLLPPILPFAEDHGYNLATLGISIASVWQYSGYTMALYLAGLRGLPETIRESAQLDGASEFTYYWKIAIPNVRPITLSAVIIIAHISLKLFDLIYAMAGSDNANTGHPSINMYLTTFRANNFSVGASMAVVLFLLSALFIIPYLVSSHRGRRV</sequence>
<evidence type="ECO:0000256" key="1">
    <source>
        <dbReference type="ARBA" id="ARBA00004651"/>
    </source>
</evidence>
<dbReference type="GO" id="GO:0055085">
    <property type="term" value="P:transmembrane transport"/>
    <property type="evidence" value="ECO:0007669"/>
    <property type="project" value="InterPro"/>
</dbReference>
<keyword evidence="9" id="KW-0762">Sugar transport</keyword>
<dbReference type="Gene3D" id="1.10.3720.10">
    <property type="entry name" value="MetI-like"/>
    <property type="match status" value="2"/>
</dbReference>
<evidence type="ECO:0000256" key="4">
    <source>
        <dbReference type="ARBA" id="ARBA00022692"/>
    </source>
</evidence>
<dbReference type="CDD" id="cd06261">
    <property type="entry name" value="TM_PBP2"/>
    <property type="match status" value="1"/>
</dbReference>
<name>G8QXJ7_SPHPG</name>
<evidence type="ECO:0000259" key="8">
    <source>
        <dbReference type="PROSITE" id="PS50928"/>
    </source>
</evidence>
<dbReference type="AlphaFoldDB" id="G8QXJ7"/>
<comment type="subcellular location">
    <subcellularLocation>
        <location evidence="1 7">Cell membrane</location>
        <topology evidence="1 7">Multi-pass membrane protein</topology>
    </subcellularLocation>
</comment>
<dbReference type="OrthoDB" id="9786413at2"/>
<dbReference type="RefSeq" id="WP_014270403.1">
    <property type="nucleotide sequence ID" value="NC_016633.1"/>
</dbReference>
<protein>
    <submittedName>
        <fullName evidence="9">Permease component of ABC-type sugar transporter</fullName>
    </submittedName>
</protein>
<proteinExistence type="inferred from homology"/>
<evidence type="ECO:0000256" key="6">
    <source>
        <dbReference type="ARBA" id="ARBA00023136"/>
    </source>
</evidence>
<keyword evidence="6 7" id="KW-0472">Membrane</keyword>
<feature type="transmembrane region" description="Helical" evidence="7">
    <location>
        <begin position="236"/>
        <end position="261"/>
    </location>
</feature>
<dbReference type="EMBL" id="CP003155">
    <property type="protein sequence ID" value="AEV29560.1"/>
    <property type="molecule type" value="Genomic_DNA"/>
</dbReference>
<feature type="transmembrane region" description="Helical" evidence="7">
    <location>
        <begin position="296"/>
        <end position="319"/>
    </location>
</feature>
<dbReference type="PANTHER" id="PTHR30193:SF42">
    <property type="entry name" value="ABC TRANSPORTER PERMEASE PROTEIN"/>
    <property type="match status" value="1"/>
</dbReference>